<keyword evidence="4 9" id="KW-0808">Transferase</keyword>
<dbReference type="OrthoDB" id="118633at2"/>
<dbReference type="Gene3D" id="3.40.630.30">
    <property type="match status" value="1"/>
</dbReference>
<dbReference type="PIRSF" id="PIRSF000452">
    <property type="entry name" value="6-N-acetyltransf"/>
    <property type="match status" value="1"/>
</dbReference>
<evidence type="ECO:0000256" key="8">
    <source>
        <dbReference type="ARBA" id="ARBA00048923"/>
    </source>
</evidence>
<evidence type="ECO:0000256" key="2">
    <source>
        <dbReference type="ARBA" id="ARBA00012888"/>
    </source>
</evidence>
<evidence type="ECO:0000256" key="4">
    <source>
        <dbReference type="ARBA" id="ARBA00022679"/>
    </source>
</evidence>
<organism evidence="11 12">
    <name type="scientific">Caulobacter mirabilis</name>
    <dbReference type="NCBI Taxonomy" id="69666"/>
    <lineage>
        <taxon>Bacteria</taxon>
        <taxon>Pseudomonadati</taxon>
        <taxon>Pseudomonadota</taxon>
        <taxon>Alphaproteobacteria</taxon>
        <taxon>Caulobacterales</taxon>
        <taxon>Caulobacteraceae</taxon>
        <taxon>Caulobacter</taxon>
    </lineage>
</organism>
<dbReference type="SUPFAM" id="SSF55729">
    <property type="entry name" value="Acyl-CoA N-acyltransferases (Nat)"/>
    <property type="match status" value="1"/>
</dbReference>
<dbReference type="PANTHER" id="PTHR43877">
    <property type="entry name" value="AMINOALKYLPHOSPHONATE N-ACETYLTRANSFERASE-RELATED-RELATED"/>
    <property type="match status" value="1"/>
</dbReference>
<dbReference type="GO" id="GO:0046677">
    <property type="term" value="P:response to antibiotic"/>
    <property type="evidence" value="ECO:0007669"/>
    <property type="project" value="UniProtKB-KW"/>
</dbReference>
<dbReference type="Proteomes" id="UP000228945">
    <property type="component" value="Chromosome"/>
</dbReference>
<dbReference type="InterPro" id="IPR050832">
    <property type="entry name" value="Bact_Acetyltransf"/>
</dbReference>
<comment type="catalytic activity">
    <reaction evidence="8 9">
        <text>kanamycin B + acetyl-CoA = N(6')-acetylkanamycin B + CoA + H(+)</text>
        <dbReference type="Rhea" id="RHEA:16449"/>
        <dbReference type="ChEBI" id="CHEBI:15378"/>
        <dbReference type="ChEBI" id="CHEBI:57287"/>
        <dbReference type="ChEBI" id="CHEBI:57288"/>
        <dbReference type="ChEBI" id="CHEBI:58390"/>
        <dbReference type="ChEBI" id="CHEBI:58549"/>
        <dbReference type="EC" id="2.3.1.82"/>
    </reaction>
</comment>
<proteinExistence type="predicted"/>
<keyword evidence="12" id="KW-1185">Reference proteome</keyword>
<accession>A0A2D2AWU8</accession>
<dbReference type="Pfam" id="PF00583">
    <property type="entry name" value="Acetyltransf_1"/>
    <property type="match status" value="1"/>
</dbReference>
<dbReference type="InterPro" id="IPR000182">
    <property type="entry name" value="GNAT_dom"/>
</dbReference>
<evidence type="ECO:0000259" key="10">
    <source>
        <dbReference type="PROSITE" id="PS51186"/>
    </source>
</evidence>
<dbReference type="InterPro" id="IPR016181">
    <property type="entry name" value="Acyl_CoA_acyltransferase"/>
</dbReference>
<evidence type="ECO:0000256" key="6">
    <source>
        <dbReference type="ARBA" id="ARBA00023315"/>
    </source>
</evidence>
<dbReference type="EC" id="2.3.1.82" evidence="2 9"/>
<reference evidence="11 12" key="1">
    <citation type="submission" date="2017-10" db="EMBL/GenBank/DDBJ databases">
        <title>Genome sequence of Caulobacter mirabilis FWC38.</title>
        <authorList>
            <person name="Fiebig A."/>
            <person name="Crosson S."/>
        </authorList>
    </citation>
    <scope>NUCLEOTIDE SEQUENCE [LARGE SCALE GENOMIC DNA]</scope>
    <source>
        <strain evidence="11 12">FWC 38</strain>
    </source>
</reference>
<protein>
    <recommendedName>
        <fullName evidence="3 9">Aminoglycoside N(6')-acetyltransferase type 1</fullName>
        <ecNumber evidence="2 9">2.3.1.82</ecNumber>
    </recommendedName>
    <alternativeName>
        <fullName evidence="7 9">Aminoglycoside resistance protein</fullName>
    </alternativeName>
</protein>
<dbReference type="AlphaFoldDB" id="A0A2D2AWU8"/>
<name>A0A2D2AWU8_9CAUL</name>
<evidence type="ECO:0000256" key="7">
    <source>
        <dbReference type="ARBA" id="ARBA00029660"/>
    </source>
</evidence>
<evidence type="ECO:0000313" key="12">
    <source>
        <dbReference type="Proteomes" id="UP000228945"/>
    </source>
</evidence>
<comment type="subunit">
    <text evidence="1 9">Homodimer.</text>
</comment>
<evidence type="ECO:0000313" key="11">
    <source>
        <dbReference type="EMBL" id="ATQ42451.1"/>
    </source>
</evidence>
<evidence type="ECO:0000256" key="9">
    <source>
        <dbReference type="PIRNR" id="PIRNR000452"/>
    </source>
</evidence>
<evidence type="ECO:0000256" key="3">
    <source>
        <dbReference type="ARBA" id="ARBA00017677"/>
    </source>
</evidence>
<dbReference type="InterPro" id="IPR024170">
    <property type="entry name" value="Aminoglycoside_N6-AcTrfrase"/>
</dbReference>
<dbReference type="KEGG" id="cmb:CSW64_08500"/>
<sequence length="146" mass="15673">MPLTIAPASTDHLDAWAELRADLWPGETVAEHRAEAAGMLEGEERAFVAIADGRVVGFAEAALRHDYVNGCDTSPVVFLEGVYVRPAARRGGVAQALTEAVAAWGRAEGCSEFASDAEIDNVDSHAFHLGAGFEETERVVYFRKAL</sequence>
<dbReference type="NCBIfam" id="NF043067">
    <property type="entry name" value="AAC_6p_group_E"/>
    <property type="match status" value="1"/>
</dbReference>
<dbReference type="GO" id="GO:0047663">
    <property type="term" value="F:aminoglycoside 6'-N-acetyltransferase activity"/>
    <property type="evidence" value="ECO:0007669"/>
    <property type="project" value="UniProtKB-EC"/>
</dbReference>
<evidence type="ECO:0000256" key="1">
    <source>
        <dbReference type="ARBA" id="ARBA00011738"/>
    </source>
</evidence>
<evidence type="ECO:0000256" key="5">
    <source>
        <dbReference type="ARBA" id="ARBA00023251"/>
    </source>
</evidence>
<feature type="domain" description="N-acetyltransferase" evidence="10">
    <location>
        <begin position="3"/>
        <end position="146"/>
    </location>
</feature>
<dbReference type="EMBL" id="CP024201">
    <property type="protein sequence ID" value="ATQ42451.1"/>
    <property type="molecule type" value="Genomic_DNA"/>
</dbReference>
<comment type="function">
    <text evidence="9">Catalyzes the transfer of an acetyl group from acetyl-CoA to the 6'-amino group of aminoglycoside molecules conferring resistance to antibiotics containing the purpurosamine ring.</text>
</comment>
<dbReference type="CDD" id="cd04301">
    <property type="entry name" value="NAT_SF"/>
    <property type="match status" value="1"/>
</dbReference>
<dbReference type="PROSITE" id="PS51186">
    <property type="entry name" value="GNAT"/>
    <property type="match status" value="1"/>
</dbReference>
<gene>
    <name evidence="11" type="ORF">CSW64_08500</name>
</gene>
<dbReference type="RefSeq" id="WP_099621708.1">
    <property type="nucleotide sequence ID" value="NZ_CP024201.1"/>
</dbReference>
<keyword evidence="6 9" id="KW-0012">Acyltransferase</keyword>
<keyword evidence="5 9" id="KW-0046">Antibiotic resistance</keyword>